<dbReference type="AlphaFoldDB" id="A0A2H3J2P0"/>
<keyword evidence="3" id="KW-1185">Reference proteome</keyword>
<accession>A0A2H3J2P0</accession>
<gene>
    <name evidence="2" type="ORF">WOLCODRAFT_63935</name>
</gene>
<sequence length="446" mass="47222">MLFSYVALAVPFYAVAVARAANNWSKPCFEGHCSYDLDGPVSGSIYVTGTSEAISDLTSAAGWQILDCDPNGKEQDIRAVCSNTTAGCDHLFKGSAEGTIVRLPQNCTQMPFARVASVWDHENQTTTFYARNRFSRRDGLPAVKGITLDTNFHLVNSSQSGQVSFLVHGNSIPGALDVFQERTPLNLRANFNKNITESAHQIYINNTFTVLNESISCPAVGDIPPFSAGIEAVIDADVDVLAHYGVVAAGSLVPPELTTFMLFTGKSSIPLFQIGIPGLDIPGILTIGPTFEVNAEASATIDVDLGLVVGLNYTIDDAQLLFPPPSNYTPTGNFIPGDTDVQLSASPNVTSNSVLTANLIPTLAFGVNALDGLAQATVSLGLDTFATLDLALRGNVAPYAQSAFGGSVNLQAGFNVTAEVDGSLFDVLDDSDSTTLFAKTFEIFQV</sequence>
<protein>
    <submittedName>
        <fullName evidence="2">Uncharacterized protein</fullName>
    </submittedName>
</protein>
<dbReference type="EMBL" id="KB467831">
    <property type="protein sequence ID" value="PCH33009.1"/>
    <property type="molecule type" value="Genomic_DNA"/>
</dbReference>
<keyword evidence="1" id="KW-0732">Signal</keyword>
<evidence type="ECO:0000256" key="1">
    <source>
        <dbReference type="SAM" id="SignalP"/>
    </source>
</evidence>
<name>A0A2H3J2P0_WOLCO</name>
<feature type="chain" id="PRO_5013796554" evidence="1">
    <location>
        <begin position="21"/>
        <end position="446"/>
    </location>
</feature>
<dbReference type="OrthoDB" id="73875at2759"/>
<dbReference type="OMA" id="MARCAHL"/>
<proteinExistence type="predicted"/>
<evidence type="ECO:0000313" key="3">
    <source>
        <dbReference type="Proteomes" id="UP000218811"/>
    </source>
</evidence>
<dbReference type="Proteomes" id="UP000218811">
    <property type="component" value="Unassembled WGS sequence"/>
</dbReference>
<evidence type="ECO:0000313" key="2">
    <source>
        <dbReference type="EMBL" id="PCH33009.1"/>
    </source>
</evidence>
<reference evidence="2 3" key="1">
    <citation type="journal article" date="2012" name="Science">
        <title>The Paleozoic origin of enzymatic lignin decomposition reconstructed from 31 fungal genomes.</title>
        <authorList>
            <person name="Floudas D."/>
            <person name="Binder M."/>
            <person name="Riley R."/>
            <person name="Barry K."/>
            <person name="Blanchette R.A."/>
            <person name="Henrissat B."/>
            <person name="Martinez A.T."/>
            <person name="Otillar R."/>
            <person name="Spatafora J.W."/>
            <person name="Yadav J.S."/>
            <person name="Aerts A."/>
            <person name="Benoit I."/>
            <person name="Boyd A."/>
            <person name="Carlson A."/>
            <person name="Copeland A."/>
            <person name="Coutinho P.M."/>
            <person name="de Vries R.P."/>
            <person name="Ferreira P."/>
            <person name="Findley K."/>
            <person name="Foster B."/>
            <person name="Gaskell J."/>
            <person name="Glotzer D."/>
            <person name="Gorecki P."/>
            <person name="Heitman J."/>
            <person name="Hesse C."/>
            <person name="Hori C."/>
            <person name="Igarashi K."/>
            <person name="Jurgens J.A."/>
            <person name="Kallen N."/>
            <person name="Kersten P."/>
            <person name="Kohler A."/>
            <person name="Kuees U."/>
            <person name="Kumar T.K.A."/>
            <person name="Kuo A."/>
            <person name="LaButti K."/>
            <person name="Larrondo L.F."/>
            <person name="Lindquist E."/>
            <person name="Ling A."/>
            <person name="Lombard V."/>
            <person name="Lucas S."/>
            <person name="Lundell T."/>
            <person name="Martin R."/>
            <person name="McLaughlin D.J."/>
            <person name="Morgenstern I."/>
            <person name="Morin E."/>
            <person name="Murat C."/>
            <person name="Nagy L.G."/>
            <person name="Nolan M."/>
            <person name="Ohm R.A."/>
            <person name="Patyshakuliyeva A."/>
            <person name="Rokas A."/>
            <person name="Ruiz-Duenas F.J."/>
            <person name="Sabat G."/>
            <person name="Salamov A."/>
            <person name="Samejima M."/>
            <person name="Schmutz J."/>
            <person name="Slot J.C."/>
            <person name="St John F."/>
            <person name="Stenlid J."/>
            <person name="Sun H."/>
            <person name="Sun S."/>
            <person name="Syed K."/>
            <person name="Tsang A."/>
            <person name="Wiebenga A."/>
            <person name="Young D."/>
            <person name="Pisabarro A."/>
            <person name="Eastwood D.C."/>
            <person name="Martin F."/>
            <person name="Cullen D."/>
            <person name="Grigoriev I.V."/>
            <person name="Hibbett D.S."/>
        </authorList>
    </citation>
    <scope>NUCLEOTIDE SEQUENCE [LARGE SCALE GENOMIC DNA]</scope>
    <source>
        <strain evidence="2 3">MD-104</strain>
    </source>
</reference>
<dbReference type="STRING" id="742152.A0A2H3J2P0"/>
<organism evidence="2 3">
    <name type="scientific">Wolfiporia cocos (strain MD-104)</name>
    <name type="common">Brown rot fungus</name>
    <dbReference type="NCBI Taxonomy" id="742152"/>
    <lineage>
        <taxon>Eukaryota</taxon>
        <taxon>Fungi</taxon>
        <taxon>Dikarya</taxon>
        <taxon>Basidiomycota</taxon>
        <taxon>Agaricomycotina</taxon>
        <taxon>Agaricomycetes</taxon>
        <taxon>Polyporales</taxon>
        <taxon>Phaeolaceae</taxon>
        <taxon>Wolfiporia</taxon>
    </lineage>
</organism>
<feature type="signal peptide" evidence="1">
    <location>
        <begin position="1"/>
        <end position="20"/>
    </location>
</feature>